<dbReference type="KEGG" id="dpm:FNV33_09590"/>
<dbReference type="Proteomes" id="UP000315953">
    <property type="component" value="Chromosome"/>
</dbReference>
<dbReference type="KEGG" id="dpm:FNV33_09945"/>
<dbReference type="EMBL" id="CP041626">
    <property type="protein sequence ID" value="QDO92295.1"/>
    <property type="molecule type" value="Genomic_DNA"/>
</dbReference>
<dbReference type="GO" id="GO:0051276">
    <property type="term" value="P:chromosome organization"/>
    <property type="evidence" value="ECO:0007669"/>
    <property type="project" value="InterPro"/>
</dbReference>
<evidence type="ECO:0000313" key="1">
    <source>
        <dbReference type="EMBL" id="QDO92165.1"/>
    </source>
</evidence>
<reference evidence="1 4" key="1">
    <citation type="submission" date="2019-07" db="EMBL/GenBank/DDBJ databases">
        <title>Genome assembly of a nasal isolate of Dolosigranulum pigrum from a chronic sinusitis patient.</title>
        <authorList>
            <person name="Baig S."/>
            <person name="Overballe-Petersen S."/>
            <person name="Kaspar U."/>
            <person name="Rendboe A."/>
            <person name="de Man T."/>
            <person name="Liu C."/>
            <person name="Price L.B."/>
            <person name="Stegger M."/>
            <person name="Becker K."/>
            <person name="Skytt Andersen P."/>
        </authorList>
    </citation>
    <scope>NUCLEOTIDE SEQUENCE [LARGE SCALE GENOMIC DNA]</scope>
    <source>
        <strain evidence="1 4">83VPs-KB5</strain>
    </source>
</reference>
<dbReference type="RefSeq" id="WP_143333832.1">
    <property type="nucleotide sequence ID" value="NZ_CP040411.1"/>
</dbReference>
<evidence type="ECO:0000313" key="4">
    <source>
        <dbReference type="Proteomes" id="UP000315953"/>
    </source>
</evidence>
<dbReference type="Gene3D" id="1.10.10.1400">
    <property type="entry name" value="Terminase, small subunit, N-terminal DNA-binding domain, HTH motif"/>
    <property type="match status" value="1"/>
</dbReference>
<accession>A0A516GKZ0</accession>
<proteinExistence type="predicted"/>
<evidence type="ECO:0000313" key="2">
    <source>
        <dbReference type="EMBL" id="QDO92230.1"/>
    </source>
</evidence>
<dbReference type="EMBL" id="CP041626">
    <property type="protein sequence ID" value="QDO92230.1"/>
    <property type="molecule type" value="Genomic_DNA"/>
</dbReference>
<dbReference type="EMBL" id="CP041626">
    <property type="protein sequence ID" value="QDO92165.1"/>
    <property type="molecule type" value="Genomic_DNA"/>
</dbReference>
<sequence>MVKLTGKQESYVQYLVAGLSQRQAYKKSGYKSDNMTDATIDSNASRLLKNPKVLARYRELLKESSNMILWSRETSFAEYEWLKNKAKAAIEDEGVRHANSTAFISAMEGMNQMAFRDLELADKKLLAEIELLQSKVGEDDRQDERILEYTKALRDVIEAK</sequence>
<dbReference type="Pfam" id="PF03592">
    <property type="entry name" value="Terminase_2"/>
    <property type="match status" value="1"/>
</dbReference>
<dbReference type="InterPro" id="IPR038713">
    <property type="entry name" value="Terminase_Gp1_N_sf"/>
</dbReference>
<dbReference type="InterPro" id="IPR005335">
    <property type="entry name" value="Terminase_ssu"/>
</dbReference>
<evidence type="ECO:0000313" key="3">
    <source>
        <dbReference type="EMBL" id="QDO92295.1"/>
    </source>
</evidence>
<dbReference type="AlphaFoldDB" id="A0A516GKZ0"/>
<gene>
    <name evidence="1" type="ORF">FNV33_09235</name>
    <name evidence="2" type="ORF">FNV33_09590</name>
    <name evidence="3" type="ORF">FNV33_09945</name>
</gene>
<organism evidence="1 4">
    <name type="scientific">Dolosigranulum pigrum</name>
    <dbReference type="NCBI Taxonomy" id="29394"/>
    <lineage>
        <taxon>Bacteria</taxon>
        <taxon>Bacillati</taxon>
        <taxon>Bacillota</taxon>
        <taxon>Bacilli</taxon>
        <taxon>Lactobacillales</taxon>
        <taxon>Carnobacteriaceae</taxon>
        <taxon>Dolosigranulum</taxon>
    </lineage>
</organism>
<dbReference type="KEGG" id="dpm:FNV33_09235"/>
<protein>
    <submittedName>
        <fullName evidence="1">Terminase</fullName>
    </submittedName>
</protein>
<name>A0A516GKZ0_9LACT</name>